<accession>A0A9P1FKR5</accession>
<dbReference type="InterPro" id="IPR027359">
    <property type="entry name" value="Volt_channel_dom_sf"/>
</dbReference>
<name>A0A9P1FKR5_9DINO</name>
<keyword evidence="3 6" id="KW-1133">Transmembrane helix</keyword>
<evidence type="ECO:0000256" key="2">
    <source>
        <dbReference type="ARBA" id="ARBA00022692"/>
    </source>
</evidence>
<dbReference type="PANTHER" id="PTHR10037">
    <property type="entry name" value="VOLTAGE-GATED CATION CHANNEL CALCIUM AND SODIUM"/>
    <property type="match status" value="1"/>
</dbReference>
<dbReference type="Gene3D" id="1.20.120.350">
    <property type="entry name" value="Voltage-gated potassium channels. Chain C"/>
    <property type="match status" value="1"/>
</dbReference>
<evidence type="ECO:0000256" key="5">
    <source>
        <dbReference type="SAM" id="MobiDB-lite"/>
    </source>
</evidence>
<dbReference type="Pfam" id="PF00520">
    <property type="entry name" value="Ion_trans"/>
    <property type="match status" value="1"/>
</dbReference>
<keyword evidence="10" id="KW-0407">Ion channel</keyword>
<dbReference type="EMBL" id="CAMXCT010000492">
    <property type="protein sequence ID" value="CAI3979521.1"/>
    <property type="molecule type" value="Genomic_DNA"/>
</dbReference>
<evidence type="ECO:0000313" key="9">
    <source>
        <dbReference type="EMBL" id="CAL1132896.1"/>
    </source>
</evidence>
<dbReference type="InterPro" id="IPR043203">
    <property type="entry name" value="VGCC_Ca_Na"/>
</dbReference>
<feature type="transmembrane region" description="Helical" evidence="6">
    <location>
        <begin position="235"/>
        <end position="256"/>
    </location>
</feature>
<dbReference type="InterPro" id="IPR005821">
    <property type="entry name" value="Ion_trans_dom"/>
</dbReference>
<feature type="transmembrane region" description="Helical" evidence="6">
    <location>
        <begin position="418"/>
        <end position="438"/>
    </location>
</feature>
<evidence type="ECO:0000256" key="4">
    <source>
        <dbReference type="ARBA" id="ARBA00023136"/>
    </source>
</evidence>
<feature type="transmembrane region" description="Helical" evidence="6">
    <location>
        <begin position="450"/>
        <end position="473"/>
    </location>
</feature>
<dbReference type="Gene3D" id="1.10.287.70">
    <property type="match status" value="1"/>
</dbReference>
<evidence type="ECO:0000313" key="10">
    <source>
        <dbReference type="EMBL" id="CAL4766833.1"/>
    </source>
</evidence>
<gene>
    <name evidence="8" type="ORF">C1SCF055_LOCUS7464</name>
</gene>
<feature type="transmembrane region" description="Helical" evidence="6">
    <location>
        <begin position="268"/>
        <end position="290"/>
    </location>
</feature>
<dbReference type="PANTHER" id="PTHR10037:SF293">
    <property type="entry name" value="EF-HAND DOMAIN-CONTAINING PROTEIN"/>
    <property type="match status" value="1"/>
</dbReference>
<feature type="domain" description="Ion transport" evidence="7">
    <location>
        <begin position="233"/>
        <end position="472"/>
    </location>
</feature>
<dbReference type="EMBL" id="CAMXCT030000492">
    <property type="protein sequence ID" value="CAL4766833.1"/>
    <property type="molecule type" value="Genomic_DNA"/>
</dbReference>
<keyword evidence="10" id="KW-0406">Ion transport</keyword>
<dbReference type="GO" id="GO:0005248">
    <property type="term" value="F:voltage-gated sodium channel activity"/>
    <property type="evidence" value="ECO:0007669"/>
    <property type="project" value="TreeGrafter"/>
</dbReference>
<keyword evidence="11" id="KW-1185">Reference proteome</keyword>
<proteinExistence type="predicted"/>
<comment type="subcellular location">
    <subcellularLocation>
        <location evidence="1">Membrane</location>
        <topology evidence="1">Multi-pass membrane protein</topology>
    </subcellularLocation>
</comment>
<keyword evidence="4 6" id="KW-0472">Membrane</keyword>
<keyword evidence="10" id="KW-0813">Transport</keyword>
<evidence type="ECO:0000256" key="1">
    <source>
        <dbReference type="ARBA" id="ARBA00004141"/>
    </source>
</evidence>
<dbReference type="OrthoDB" id="416585at2759"/>
<feature type="transmembrane region" description="Helical" evidence="6">
    <location>
        <begin position="378"/>
        <end position="406"/>
    </location>
</feature>
<evidence type="ECO:0000256" key="6">
    <source>
        <dbReference type="SAM" id="Phobius"/>
    </source>
</evidence>
<sequence length="484" mass="53880">MAMGEESQWEVAEIAKALQDHTVAIADLQTSMKELFDHQSSLLIREICRLRPGPSQTNSPEKVVPPIEDLISVDLDRDMKTIALSTEPDEPQPVKQDDELGELPELPPQPPQQERSSLMSIFSNRTTTTTQQTVRNTAQSVQMARTETNVSMVPMKPGVSEMVVQSSTTQSQQASRYTFVGQQLLKHKENATKAALERGYSAVNIARRVSQFQPHVDQSNATSPYLYELVTSRSFMYVMMTVILLNLILLGIEVELSAAAPLSEQRKLFFFGSNIVIVFVYALEMILKLFAFGCTGFFLGTDRAWNMFDFSITTLSVIESMGDIVTTASANVESSFFRVVRFVRLARALRGIRVIRLIHYVGALRTLVFAIASTAGSLVWTLLLLILIFYIFGVIFAQIVVDNCVLHGQTCDNENLALYWNGVGTSMVTLFMVVSGGVNWEDIYRPLREISSIAVAGLVIYIIISVFAILNVVQDSSEVVKADY</sequence>
<dbReference type="GO" id="GO:0086010">
    <property type="term" value="P:membrane depolarization during action potential"/>
    <property type="evidence" value="ECO:0007669"/>
    <property type="project" value="TreeGrafter"/>
</dbReference>
<evidence type="ECO:0000313" key="8">
    <source>
        <dbReference type="EMBL" id="CAI3979521.1"/>
    </source>
</evidence>
<dbReference type="EMBL" id="CAMXCT020000492">
    <property type="protein sequence ID" value="CAL1132896.1"/>
    <property type="molecule type" value="Genomic_DNA"/>
</dbReference>
<dbReference type="Proteomes" id="UP001152797">
    <property type="component" value="Unassembled WGS sequence"/>
</dbReference>
<dbReference type="AlphaFoldDB" id="A0A9P1FKR5"/>
<organism evidence="8">
    <name type="scientific">Cladocopium goreaui</name>
    <dbReference type="NCBI Taxonomy" id="2562237"/>
    <lineage>
        <taxon>Eukaryota</taxon>
        <taxon>Sar</taxon>
        <taxon>Alveolata</taxon>
        <taxon>Dinophyceae</taxon>
        <taxon>Suessiales</taxon>
        <taxon>Symbiodiniaceae</taxon>
        <taxon>Cladocopium</taxon>
    </lineage>
</organism>
<feature type="region of interest" description="Disordered" evidence="5">
    <location>
        <begin position="84"/>
        <end position="116"/>
    </location>
</feature>
<dbReference type="GO" id="GO:0070509">
    <property type="term" value="P:calcium ion import"/>
    <property type="evidence" value="ECO:0007669"/>
    <property type="project" value="TreeGrafter"/>
</dbReference>
<evidence type="ECO:0000313" key="11">
    <source>
        <dbReference type="Proteomes" id="UP001152797"/>
    </source>
</evidence>
<comment type="caution">
    <text evidence="8">The sequence shown here is derived from an EMBL/GenBank/DDBJ whole genome shotgun (WGS) entry which is preliminary data.</text>
</comment>
<evidence type="ECO:0000259" key="7">
    <source>
        <dbReference type="Pfam" id="PF00520"/>
    </source>
</evidence>
<dbReference type="SUPFAM" id="SSF81324">
    <property type="entry name" value="Voltage-gated potassium channels"/>
    <property type="match status" value="1"/>
</dbReference>
<keyword evidence="2 6" id="KW-0812">Transmembrane</keyword>
<evidence type="ECO:0000256" key="3">
    <source>
        <dbReference type="ARBA" id="ARBA00022989"/>
    </source>
</evidence>
<reference evidence="9" key="2">
    <citation type="submission" date="2024-04" db="EMBL/GenBank/DDBJ databases">
        <authorList>
            <person name="Chen Y."/>
            <person name="Shah S."/>
            <person name="Dougan E. K."/>
            <person name="Thang M."/>
            <person name="Chan C."/>
        </authorList>
    </citation>
    <scope>NUCLEOTIDE SEQUENCE [LARGE SCALE GENOMIC DNA]</scope>
</reference>
<protein>
    <submittedName>
        <fullName evidence="10">Sodium channel protein type 11 subunit alpha</fullName>
    </submittedName>
</protein>
<dbReference type="GO" id="GO:0008332">
    <property type="term" value="F:low voltage-gated calcium channel activity"/>
    <property type="evidence" value="ECO:0007669"/>
    <property type="project" value="TreeGrafter"/>
</dbReference>
<dbReference type="GO" id="GO:0001518">
    <property type="term" value="C:voltage-gated sodium channel complex"/>
    <property type="evidence" value="ECO:0007669"/>
    <property type="project" value="TreeGrafter"/>
</dbReference>
<reference evidence="8" key="1">
    <citation type="submission" date="2022-10" db="EMBL/GenBank/DDBJ databases">
        <authorList>
            <person name="Chen Y."/>
            <person name="Dougan E. K."/>
            <person name="Chan C."/>
            <person name="Rhodes N."/>
            <person name="Thang M."/>
        </authorList>
    </citation>
    <scope>NUCLEOTIDE SEQUENCE</scope>
</reference>